<name>A0A9P0JHG8_ACAOB</name>
<accession>A0A9P0JHG8</accession>
<organism evidence="2 3">
    <name type="scientific">Acanthoscelides obtectus</name>
    <name type="common">Bean weevil</name>
    <name type="synonym">Bruchus obtectus</name>
    <dbReference type="NCBI Taxonomy" id="200917"/>
    <lineage>
        <taxon>Eukaryota</taxon>
        <taxon>Metazoa</taxon>
        <taxon>Ecdysozoa</taxon>
        <taxon>Arthropoda</taxon>
        <taxon>Hexapoda</taxon>
        <taxon>Insecta</taxon>
        <taxon>Pterygota</taxon>
        <taxon>Neoptera</taxon>
        <taxon>Endopterygota</taxon>
        <taxon>Coleoptera</taxon>
        <taxon>Polyphaga</taxon>
        <taxon>Cucujiformia</taxon>
        <taxon>Chrysomeloidea</taxon>
        <taxon>Chrysomelidae</taxon>
        <taxon>Bruchinae</taxon>
        <taxon>Bruchini</taxon>
        <taxon>Acanthoscelides</taxon>
    </lineage>
</organism>
<comment type="caution">
    <text evidence="2">The sequence shown here is derived from an EMBL/GenBank/DDBJ whole genome shotgun (WGS) entry which is preliminary data.</text>
</comment>
<protein>
    <submittedName>
        <fullName evidence="2">Uncharacterized protein</fullName>
    </submittedName>
</protein>
<sequence>MNPTKSYKPKSSSGGRSSRLFGPLSRHALW</sequence>
<gene>
    <name evidence="2" type="ORF">ACAOBT_LOCUS47</name>
</gene>
<dbReference type="Proteomes" id="UP001152888">
    <property type="component" value="Unassembled WGS sequence"/>
</dbReference>
<evidence type="ECO:0000313" key="2">
    <source>
        <dbReference type="EMBL" id="CAH1953451.1"/>
    </source>
</evidence>
<dbReference type="EMBL" id="CAKOFQ010006651">
    <property type="protein sequence ID" value="CAH1953451.1"/>
    <property type="molecule type" value="Genomic_DNA"/>
</dbReference>
<proteinExistence type="predicted"/>
<reference evidence="2" key="1">
    <citation type="submission" date="2022-03" db="EMBL/GenBank/DDBJ databases">
        <authorList>
            <person name="Sayadi A."/>
        </authorList>
    </citation>
    <scope>NUCLEOTIDE SEQUENCE</scope>
</reference>
<feature type="region of interest" description="Disordered" evidence="1">
    <location>
        <begin position="1"/>
        <end position="30"/>
    </location>
</feature>
<keyword evidence="3" id="KW-1185">Reference proteome</keyword>
<evidence type="ECO:0000256" key="1">
    <source>
        <dbReference type="SAM" id="MobiDB-lite"/>
    </source>
</evidence>
<dbReference type="AlphaFoldDB" id="A0A9P0JHG8"/>
<evidence type="ECO:0000313" key="3">
    <source>
        <dbReference type="Proteomes" id="UP001152888"/>
    </source>
</evidence>